<protein>
    <submittedName>
        <fullName evidence="4">Transposase</fullName>
    </submittedName>
</protein>
<dbReference type="AlphaFoldDB" id="A0A3P1WZE8"/>
<name>A0A3P1WZE8_9ACTN</name>
<comment type="cofactor">
    <cofactor evidence="1">
        <name>a divalent metal cation</name>
        <dbReference type="ChEBI" id="CHEBI:60240"/>
    </cofactor>
</comment>
<dbReference type="InterPro" id="IPR027806">
    <property type="entry name" value="HARBI1_dom"/>
</dbReference>
<reference evidence="4 5" key="1">
    <citation type="submission" date="2018-11" db="EMBL/GenBank/DDBJ databases">
        <title>Genomes From Bacteria Associated with the Canine Oral Cavity: a Test Case for Automated Genome-Based Taxonomic Assignment.</title>
        <authorList>
            <person name="Coil D.A."/>
            <person name="Jospin G."/>
            <person name="Darling A.E."/>
            <person name="Wallis C."/>
            <person name="Davis I.J."/>
            <person name="Harris S."/>
            <person name="Eisen J.A."/>
            <person name="Holcombe L.J."/>
            <person name="O'Flynn C."/>
        </authorList>
    </citation>
    <scope>NUCLEOTIDE SEQUENCE [LARGE SCALE GENOMIC DNA]</scope>
    <source>
        <strain evidence="4 5">OH2822_COT-296</strain>
    </source>
</reference>
<feature type="domain" description="DDE Tnp4" evidence="3">
    <location>
        <begin position="61"/>
        <end position="187"/>
    </location>
</feature>
<accession>A0A3P1WZE8</accession>
<organism evidence="4 5">
    <name type="scientific">Arachnia propionica</name>
    <dbReference type="NCBI Taxonomy" id="1750"/>
    <lineage>
        <taxon>Bacteria</taxon>
        <taxon>Bacillati</taxon>
        <taxon>Actinomycetota</taxon>
        <taxon>Actinomycetes</taxon>
        <taxon>Propionibacteriales</taxon>
        <taxon>Propionibacteriaceae</taxon>
        <taxon>Arachnia</taxon>
    </lineage>
</organism>
<proteinExistence type="predicted"/>
<dbReference type="OrthoDB" id="3255673at2"/>
<evidence type="ECO:0000259" key="3">
    <source>
        <dbReference type="Pfam" id="PF13359"/>
    </source>
</evidence>
<dbReference type="Pfam" id="PF13359">
    <property type="entry name" value="DDE_Tnp_4"/>
    <property type="match status" value="1"/>
</dbReference>
<sequence length="201" mass="22395">RNHVQAELAESHGVSQSTISRAIATVTTLLANTLEEDIPTLADIPTNTALLIDGTIPPSHDWADQPSLYSVKHHHTCVNIQVITDTPGRPHWISNPLPGSTPDATALDTHDILTHLDPTKIIADKSYIGRGLTTPVRTPPREHRTSDDEEHNRNINHIRWSIERAIAHLKTWHILSTIHRRPYTTFETTIKAVLGIIFGIL</sequence>
<comment type="caution">
    <text evidence="4">The sequence shown here is derived from an EMBL/GenBank/DDBJ whole genome shotgun (WGS) entry which is preliminary data.</text>
</comment>
<dbReference type="GO" id="GO:0046872">
    <property type="term" value="F:metal ion binding"/>
    <property type="evidence" value="ECO:0007669"/>
    <property type="project" value="UniProtKB-KW"/>
</dbReference>
<evidence type="ECO:0000313" key="4">
    <source>
        <dbReference type="EMBL" id="RRD51308.1"/>
    </source>
</evidence>
<evidence type="ECO:0000256" key="1">
    <source>
        <dbReference type="ARBA" id="ARBA00001968"/>
    </source>
</evidence>
<keyword evidence="2" id="KW-0479">Metal-binding</keyword>
<dbReference type="Proteomes" id="UP000280935">
    <property type="component" value="Unassembled WGS sequence"/>
</dbReference>
<dbReference type="EMBL" id="RQYT01000001">
    <property type="protein sequence ID" value="RRD51308.1"/>
    <property type="molecule type" value="Genomic_DNA"/>
</dbReference>
<dbReference type="RefSeq" id="WP_125226410.1">
    <property type="nucleotide sequence ID" value="NZ_RQYT01000001.1"/>
</dbReference>
<evidence type="ECO:0000256" key="2">
    <source>
        <dbReference type="ARBA" id="ARBA00022723"/>
    </source>
</evidence>
<feature type="non-terminal residue" evidence="4">
    <location>
        <position position="1"/>
    </location>
</feature>
<gene>
    <name evidence="4" type="ORF">EII35_00005</name>
</gene>
<evidence type="ECO:0000313" key="5">
    <source>
        <dbReference type="Proteomes" id="UP000280935"/>
    </source>
</evidence>